<dbReference type="InterPro" id="IPR036259">
    <property type="entry name" value="MFS_trans_sf"/>
</dbReference>
<dbReference type="Pfam" id="PF07690">
    <property type="entry name" value="MFS_1"/>
    <property type="match status" value="1"/>
</dbReference>
<feature type="transmembrane region" description="Helical" evidence="7">
    <location>
        <begin position="50"/>
        <end position="68"/>
    </location>
</feature>
<feature type="transmembrane region" description="Helical" evidence="7">
    <location>
        <begin position="20"/>
        <end position="38"/>
    </location>
</feature>
<sequence>MNLLNIFYLQDLLHMGAAQTGRFMVVYAAGALVAMVLCGRLYNRVGAGRLFVLSMLLHSLGIAALAAVDSTQDLLILILAYALMGTGGGMGANTAQTTALMDFDGAQTHKASVLWNINRQMAFSVGAALLLMLFNLLAQRWSAPQAYHLTFAIAALLGLLPLLPLRSLPAEKTHHE</sequence>
<evidence type="ECO:0000313" key="10">
    <source>
        <dbReference type="Proteomes" id="UP001058290"/>
    </source>
</evidence>
<dbReference type="Proteomes" id="UP001058290">
    <property type="component" value="Chromosome"/>
</dbReference>
<accession>A0ABY6A3K9</accession>
<evidence type="ECO:0000256" key="7">
    <source>
        <dbReference type="SAM" id="Phobius"/>
    </source>
</evidence>
<protein>
    <submittedName>
        <fullName evidence="9">MFS transporter</fullName>
    </submittedName>
</protein>
<evidence type="ECO:0000259" key="8">
    <source>
        <dbReference type="PROSITE" id="PS50850"/>
    </source>
</evidence>
<dbReference type="Gene3D" id="1.20.1250.20">
    <property type="entry name" value="MFS general substrate transporter like domains"/>
    <property type="match status" value="1"/>
</dbReference>
<keyword evidence="6 7" id="KW-0472">Membrane</keyword>
<dbReference type="PANTHER" id="PTHR42718">
    <property type="entry name" value="MAJOR FACILITATOR SUPERFAMILY MULTIDRUG TRANSPORTER MFSC"/>
    <property type="match status" value="1"/>
</dbReference>
<evidence type="ECO:0000256" key="2">
    <source>
        <dbReference type="ARBA" id="ARBA00022448"/>
    </source>
</evidence>
<feature type="transmembrane region" description="Helical" evidence="7">
    <location>
        <begin position="113"/>
        <end position="134"/>
    </location>
</feature>
<organism evidence="9 10">
    <name type="scientific">Comamonas squillarum</name>
    <dbReference type="NCBI Taxonomy" id="2977320"/>
    <lineage>
        <taxon>Bacteria</taxon>
        <taxon>Pseudomonadati</taxon>
        <taxon>Pseudomonadota</taxon>
        <taxon>Betaproteobacteria</taxon>
        <taxon>Burkholderiales</taxon>
        <taxon>Comamonadaceae</taxon>
        <taxon>Comamonas</taxon>
    </lineage>
</organism>
<keyword evidence="3" id="KW-1003">Cell membrane</keyword>
<feature type="transmembrane region" description="Helical" evidence="7">
    <location>
        <begin position="146"/>
        <end position="165"/>
    </location>
</feature>
<reference evidence="9" key="1">
    <citation type="submission" date="2022-09" db="EMBL/GenBank/DDBJ databases">
        <title>Bacterial diversity in gut of crayfish and pufferfish.</title>
        <authorList>
            <person name="Huang Y."/>
        </authorList>
    </citation>
    <scope>NUCLEOTIDE SEQUENCE</scope>
    <source>
        <strain evidence="9">PR12</strain>
    </source>
</reference>
<feature type="domain" description="Major facilitator superfamily (MFS) profile" evidence="8">
    <location>
        <begin position="1"/>
        <end position="176"/>
    </location>
</feature>
<dbReference type="PANTHER" id="PTHR42718:SF46">
    <property type="entry name" value="BLR6921 PROTEIN"/>
    <property type="match status" value="1"/>
</dbReference>
<keyword evidence="2" id="KW-0813">Transport</keyword>
<evidence type="ECO:0000256" key="5">
    <source>
        <dbReference type="ARBA" id="ARBA00022989"/>
    </source>
</evidence>
<keyword evidence="5 7" id="KW-1133">Transmembrane helix</keyword>
<dbReference type="SUPFAM" id="SSF103473">
    <property type="entry name" value="MFS general substrate transporter"/>
    <property type="match status" value="1"/>
</dbReference>
<dbReference type="RefSeq" id="WP_260719964.1">
    <property type="nucleotide sequence ID" value="NZ_CP104377.1"/>
</dbReference>
<evidence type="ECO:0000256" key="1">
    <source>
        <dbReference type="ARBA" id="ARBA00004651"/>
    </source>
</evidence>
<evidence type="ECO:0000256" key="3">
    <source>
        <dbReference type="ARBA" id="ARBA00022475"/>
    </source>
</evidence>
<feature type="transmembrane region" description="Helical" evidence="7">
    <location>
        <begin position="74"/>
        <end position="92"/>
    </location>
</feature>
<name>A0ABY6A3K9_9BURK</name>
<comment type="subcellular location">
    <subcellularLocation>
        <location evidence="1">Cell membrane</location>
        <topology evidence="1">Multi-pass membrane protein</topology>
    </subcellularLocation>
</comment>
<dbReference type="EMBL" id="CP104377">
    <property type="protein sequence ID" value="UXC20241.1"/>
    <property type="molecule type" value="Genomic_DNA"/>
</dbReference>
<evidence type="ECO:0000256" key="4">
    <source>
        <dbReference type="ARBA" id="ARBA00022692"/>
    </source>
</evidence>
<dbReference type="InterPro" id="IPR020846">
    <property type="entry name" value="MFS_dom"/>
</dbReference>
<gene>
    <name evidence="9" type="ORF">N4T19_09085</name>
</gene>
<dbReference type="InterPro" id="IPR011701">
    <property type="entry name" value="MFS"/>
</dbReference>
<evidence type="ECO:0000313" key="9">
    <source>
        <dbReference type="EMBL" id="UXC20241.1"/>
    </source>
</evidence>
<proteinExistence type="predicted"/>
<dbReference type="PROSITE" id="PS50850">
    <property type="entry name" value="MFS"/>
    <property type="match status" value="1"/>
</dbReference>
<keyword evidence="10" id="KW-1185">Reference proteome</keyword>
<keyword evidence="4 7" id="KW-0812">Transmembrane</keyword>
<evidence type="ECO:0000256" key="6">
    <source>
        <dbReference type="ARBA" id="ARBA00023136"/>
    </source>
</evidence>